<dbReference type="PRINTS" id="PR00463">
    <property type="entry name" value="EP450I"/>
</dbReference>
<dbReference type="Pfam" id="PF00067">
    <property type="entry name" value="p450"/>
    <property type="match status" value="1"/>
</dbReference>
<dbReference type="AlphaFoldDB" id="A0A4S8KQK0"/>
<evidence type="ECO:0000256" key="4">
    <source>
        <dbReference type="ARBA" id="ARBA00022617"/>
    </source>
</evidence>
<dbReference type="InterPro" id="IPR036396">
    <property type="entry name" value="Cyt_P450_sf"/>
</dbReference>
<keyword evidence="11" id="KW-1133">Transmembrane helix</keyword>
<keyword evidence="11" id="KW-0812">Transmembrane</keyword>
<keyword evidence="11" id="KW-0472">Membrane</keyword>
<protein>
    <submittedName>
        <fullName evidence="12">Cytochrome P450</fullName>
    </submittedName>
</protein>
<dbReference type="GO" id="GO:0004497">
    <property type="term" value="F:monooxygenase activity"/>
    <property type="evidence" value="ECO:0007669"/>
    <property type="project" value="UniProtKB-KW"/>
</dbReference>
<evidence type="ECO:0000256" key="7">
    <source>
        <dbReference type="ARBA" id="ARBA00023004"/>
    </source>
</evidence>
<keyword evidence="6 10" id="KW-0560">Oxidoreductase</keyword>
<reference evidence="12 13" key="1">
    <citation type="journal article" date="2019" name="Nat. Ecol. Evol.">
        <title>Megaphylogeny resolves global patterns of mushroom evolution.</title>
        <authorList>
            <person name="Varga T."/>
            <person name="Krizsan K."/>
            <person name="Foldi C."/>
            <person name="Dima B."/>
            <person name="Sanchez-Garcia M."/>
            <person name="Sanchez-Ramirez S."/>
            <person name="Szollosi G.J."/>
            <person name="Szarkandi J.G."/>
            <person name="Papp V."/>
            <person name="Albert L."/>
            <person name="Andreopoulos W."/>
            <person name="Angelini C."/>
            <person name="Antonin V."/>
            <person name="Barry K.W."/>
            <person name="Bougher N.L."/>
            <person name="Buchanan P."/>
            <person name="Buyck B."/>
            <person name="Bense V."/>
            <person name="Catcheside P."/>
            <person name="Chovatia M."/>
            <person name="Cooper J."/>
            <person name="Damon W."/>
            <person name="Desjardin D."/>
            <person name="Finy P."/>
            <person name="Geml J."/>
            <person name="Haridas S."/>
            <person name="Hughes K."/>
            <person name="Justo A."/>
            <person name="Karasinski D."/>
            <person name="Kautmanova I."/>
            <person name="Kiss B."/>
            <person name="Kocsube S."/>
            <person name="Kotiranta H."/>
            <person name="LaButti K.M."/>
            <person name="Lechner B.E."/>
            <person name="Liimatainen K."/>
            <person name="Lipzen A."/>
            <person name="Lukacs Z."/>
            <person name="Mihaltcheva S."/>
            <person name="Morgado L.N."/>
            <person name="Niskanen T."/>
            <person name="Noordeloos M.E."/>
            <person name="Ohm R.A."/>
            <person name="Ortiz-Santana B."/>
            <person name="Ovrebo C."/>
            <person name="Racz N."/>
            <person name="Riley R."/>
            <person name="Savchenko A."/>
            <person name="Shiryaev A."/>
            <person name="Soop K."/>
            <person name="Spirin V."/>
            <person name="Szebenyi C."/>
            <person name="Tomsovsky M."/>
            <person name="Tulloss R.E."/>
            <person name="Uehling J."/>
            <person name="Grigoriev I.V."/>
            <person name="Vagvolgyi C."/>
            <person name="Papp T."/>
            <person name="Martin F.M."/>
            <person name="Miettinen O."/>
            <person name="Hibbett D.S."/>
            <person name="Nagy L.G."/>
        </authorList>
    </citation>
    <scope>NUCLEOTIDE SEQUENCE [LARGE SCALE GENOMIC DNA]</scope>
    <source>
        <strain evidence="12 13">CBS 962.96</strain>
    </source>
</reference>
<gene>
    <name evidence="12" type="ORF">K435DRAFT_832343</name>
</gene>
<dbReference type="SUPFAM" id="SSF48264">
    <property type="entry name" value="Cytochrome P450"/>
    <property type="match status" value="1"/>
</dbReference>
<dbReference type="PANTHER" id="PTHR46300">
    <property type="entry name" value="P450, PUTATIVE (EUROFUNG)-RELATED-RELATED"/>
    <property type="match status" value="1"/>
</dbReference>
<keyword evidence="4 9" id="KW-0349">Heme</keyword>
<dbReference type="OrthoDB" id="1470350at2759"/>
<evidence type="ECO:0000256" key="8">
    <source>
        <dbReference type="ARBA" id="ARBA00023033"/>
    </source>
</evidence>
<dbReference type="Proteomes" id="UP000297245">
    <property type="component" value="Unassembled WGS sequence"/>
</dbReference>
<dbReference type="InterPro" id="IPR002401">
    <property type="entry name" value="Cyt_P450_E_grp-I"/>
</dbReference>
<evidence type="ECO:0000313" key="12">
    <source>
        <dbReference type="EMBL" id="THU77992.1"/>
    </source>
</evidence>
<dbReference type="PROSITE" id="PS00086">
    <property type="entry name" value="CYTOCHROME_P450"/>
    <property type="match status" value="1"/>
</dbReference>
<sequence length="529" mass="60617">MFSYIFVLSYLSVYSTCLLIFIAVCTLAFLLSPFVLRKFIMDKDGHGIPPGPNIRYAFLRKYPELALDAWAKQYGPLFSIWMGTQLFVVLSDPHVARDLLVTHGSVFSSRKKYFMKNQMILNGRAITASEYGDRWRQHRKIAISVLTPKALQGYSQVLDYEAHILIRSLYEETLHGKRPVNPAHYSGRYALNNMLSISFGTRTVSALDPLVEKALDLAMEFMDLTGPWSNVVDFFEPLQWVPTTTRSRGRKLHDDLITVYGSMIQQVEARMKAGEDVPDCLVKTLIQNQKQENLDWEDLCMLSAVFTLGGVHSTSGIIQWFLALISSNPEIQRRAHEEMDRVIGQDRWPTAEDEKSLPYIRAIIKEVQRIHAPFWMATPHCTSDDFSYHGTFIPKDTVIVLNCYTLHHNEERYPDSFNFNPDRYLGDNLSCGESAKLANVMDRDHWAFGAGRRICPGLPIAEQELWLAISRLLWAFRFEAVPGEPISLDEYEGHSGRTPIPYRLGFIPRVNQLHSLLEMRQETALFNLL</sequence>
<evidence type="ECO:0000313" key="13">
    <source>
        <dbReference type="Proteomes" id="UP000297245"/>
    </source>
</evidence>
<dbReference type="InterPro" id="IPR017972">
    <property type="entry name" value="Cyt_P450_CS"/>
</dbReference>
<keyword evidence="13" id="KW-1185">Reference proteome</keyword>
<organism evidence="12 13">
    <name type="scientific">Dendrothele bispora (strain CBS 962.96)</name>
    <dbReference type="NCBI Taxonomy" id="1314807"/>
    <lineage>
        <taxon>Eukaryota</taxon>
        <taxon>Fungi</taxon>
        <taxon>Dikarya</taxon>
        <taxon>Basidiomycota</taxon>
        <taxon>Agaricomycotina</taxon>
        <taxon>Agaricomycetes</taxon>
        <taxon>Agaricomycetidae</taxon>
        <taxon>Agaricales</taxon>
        <taxon>Agaricales incertae sedis</taxon>
        <taxon>Dendrothele</taxon>
    </lineage>
</organism>
<name>A0A4S8KQK0_DENBC</name>
<comment type="similarity">
    <text evidence="3 10">Belongs to the cytochrome P450 family.</text>
</comment>
<feature type="binding site" description="axial binding residue" evidence="9">
    <location>
        <position position="455"/>
    </location>
    <ligand>
        <name>heme</name>
        <dbReference type="ChEBI" id="CHEBI:30413"/>
    </ligand>
    <ligandPart>
        <name>Fe</name>
        <dbReference type="ChEBI" id="CHEBI:18248"/>
    </ligandPart>
</feature>
<feature type="transmembrane region" description="Helical" evidence="11">
    <location>
        <begin position="12"/>
        <end position="36"/>
    </location>
</feature>
<dbReference type="EMBL" id="ML180286">
    <property type="protein sequence ID" value="THU77992.1"/>
    <property type="molecule type" value="Genomic_DNA"/>
</dbReference>
<dbReference type="InterPro" id="IPR050364">
    <property type="entry name" value="Cytochrome_P450_fung"/>
</dbReference>
<proteinExistence type="inferred from homology"/>
<accession>A0A4S8KQK0</accession>
<dbReference type="GO" id="GO:0005506">
    <property type="term" value="F:iron ion binding"/>
    <property type="evidence" value="ECO:0007669"/>
    <property type="project" value="InterPro"/>
</dbReference>
<keyword evidence="8 10" id="KW-0503">Monooxygenase</keyword>
<dbReference type="GO" id="GO:0020037">
    <property type="term" value="F:heme binding"/>
    <property type="evidence" value="ECO:0007669"/>
    <property type="project" value="InterPro"/>
</dbReference>
<dbReference type="InterPro" id="IPR001128">
    <property type="entry name" value="Cyt_P450"/>
</dbReference>
<dbReference type="PRINTS" id="PR00385">
    <property type="entry name" value="P450"/>
</dbReference>
<keyword evidence="7 9" id="KW-0408">Iron</keyword>
<dbReference type="PANTHER" id="PTHR46300:SF6">
    <property type="entry name" value="CYTOCHROME P450 2C30"/>
    <property type="match status" value="1"/>
</dbReference>
<evidence type="ECO:0000256" key="2">
    <source>
        <dbReference type="ARBA" id="ARBA00005179"/>
    </source>
</evidence>
<evidence type="ECO:0000256" key="3">
    <source>
        <dbReference type="ARBA" id="ARBA00010617"/>
    </source>
</evidence>
<dbReference type="CDD" id="cd11065">
    <property type="entry name" value="CYP64-like"/>
    <property type="match status" value="1"/>
</dbReference>
<evidence type="ECO:0000256" key="6">
    <source>
        <dbReference type="ARBA" id="ARBA00023002"/>
    </source>
</evidence>
<dbReference type="GO" id="GO:0016705">
    <property type="term" value="F:oxidoreductase activity, acting on paired donors, with incorporation or reduction of molecular oxygen"/>
    <property type="evidence" value="ECO:0007669"/>
    <property type="project" value="InterPro"/>
</dbReference>
<comment type="cofactor">
    <cofactor evidence="1 9">
        <name>heme</name>
        <dbReference type="ChEBI" id="CHEBI:30413"/>
    </cofactor>
</comment>
<evidence type="ECO:0000256" key="9">
    <source>
        <dbReference type="PIRSR" id="PIRSR602401-1"/>
    </source>
</evidence>
<dbReference type="Gene3D" id="1.10.630.10">
    <property type="entry name" value="Cytochrome P450"/>
    <property type="match status" value="1"/>
</dbReference>
<evidence type="ECO:0000256" key="1">
    <source>
        <dbReference type="ARBA" id="ARBA00001971"/>
    </source>
</evidence>
<comment type="pathway">
    <text evidence="2">Secondary metabolite biosynthesis.</text>
</comment>
<evidence type="ECO:0000256" key="5">
    <source>
        <dbReference type="ARBA" id="ARBA00022723"/>
    </source>
</evidence>
<evidence type="ECO:0000256" key="11">
    <source>
        <dbReference type="SAM" id="Phobius"/>
    </source>
</evidence>
<keyword evidence="5 9" id="KW-0479">Metal-binding</keyword>
<evidence type="ECO:0000256" key="10">
    <source>
        <dbReference type="RuleBase" id="RU000461"/>
    </source>
</evidence>